<dbReference type="Proteomes" id="UP000799764">
    <property type="component" value="Unassembled WGS sequence"/>
</dbReference>
<comment type="caution">
    <text evidence="2">The sequence shown here is derived from an EMBL/GenBank/DDBJ whole genome shotgun (WGS) entry which is preliminary data.</text>
</comment>
<dbReference type="AlphaFoldDB" id="A0A9P4PR18"/>
<organism evidence="2 3">
    <name type="scientific">Karstenula rhodostoma CBS 690.94</name>
    <dbReference type="NCBI Taxonomy" id="1392251"/>
    <lineage>
        <taxon>Eukaryota</taxon>
        <taxon>Fungi</taxon>
        <taxon>Dikarya</taxon>
        <taxon>Ascomycota</taxon>
        <taxon>Pezizomycotina</taxon>
        <taxon>Dothideomycetes</taxon>
        <taxon>Pleosporomycetidae</taxon>
        <taxon>Pleosporales</taxon>
        <taxon>Massarineae</taxon>
        <taxon>Didymosphaeriaceae</taxon>
        <taxon>Karstenula</taxon>
    </lineage>
</organism>
<keyword evidence="1" id="KW-1133">Transmembrane helix</keyword>
<name>A0A9P4PR18_9PLEO</name>
<evidence type="ECO:0000313" key="3">
    <source>
        <dbReference type="Proteomes" id="UP000799764"/>
    </source>
</evidence>
<keyword evidence="3" id="KW-1185">Reference proteome</keyword>
<proteinExistence type="predicted"/>
<dbReference type="EMBL" id="MU001496">
    <property type="protein sequence ID" value="KAF2447434.1"/>
    <property type="molecule type" value="Genomic_DNA"/>
</dbReference>
<accession>A0A9P4PR18</accession>
<gene>
    <name evidence="2" type="ORF">P171DRAFT_225101</name>
</gene>
<sequence>MPCPYPQLAKMDPGFGIVIIIPVVLLAHILREIRRIRQIAEATHLGDQILGEPPPCPPPPFLTILSHGPRPSLGQIPQRPLRHPHFLNLRPAQLLHEPHHVHGRQQGRMGDAAEDAGRVQRHTRGVRGATGEAGYIYYRA</sequence>
<keyword evidence="1" id="KW-0472">Membrane</keyword>
<protein>
    <submittedName>
        <fullName evidence="2">Uncharacterized protein</fullName>
    </submittedName>
</protein>
<evidence type="ECO:0000256" key="1">
    <source>
        <dbReference type="SAM" id="Phobius"/>
    </source>
</evidence>
<evidence type="ECO:0000313" key="2">
    <source>
        <dbReference type="EMBL" id="KAF2447434.1"/>
    </source>
</evidence>
<feature type="transmembrane region" description="Helical" evidence="1">
    <location>
        <begin position="14"/>
        <end position="30"/>
    </location>
</feature>
<reference evidence="2" key="1">
    <citation type="journal article" date="2020" name="Stud. Mycol.">
        <title>101 Dothideomycetes genomes: a test case for predicting lifestyles and emergence of pathogens.</title>
        <authorList>
            <person name="Haridas S."/>
            <person name="Albert R."/>
            <person name="Binder M."/>
            <person name="Bloem J."/>
            <person name="Labutti K."/>
            <person name="Salamov A."/>
            <person name="Andreopoulos B."/>
            <person name="Baker S."/>
            <person name="Barry K."/>
            <person name="Bills G."/>
            <person name="Bluhm B."/>
            <person name="Cannon C."/>
            <person name="Castanera R."/>
            <person name="Culley D."/>
            <person name="Daum C."/>
            <person name="Ezra D."/>
            <person name="Gonzalez J."/>
            <person name="Henrissat B."/>
            <person name="Kuo A."/>
            <person name="Liang C."/>
            <person name="Lipzen A."/>
            <person name="Lutzoni F."/>
            <person name="Magnuson J."/>
            <person name="Mondo S."/>
            <person name="Nolan M."/>
            <person name="Ohm R."/>
            <person name="Pangilinan J."/>
            <person name="Park H.-J."/>
            <person name="Ramirez L."/>
            <person name="Alfaro M."/>
            <person name="Sun H."/>
            <person name="Tritt A."/>
            <person name="Yoshinaga Y."/>
            <person name="Zwiers L.-H."/>
            <person name="Turgeon B."/>
            <person name="Goodwin S."/>
            <person name="Spatafora J."/>
            <person name="Crous P."/>
            <person name="Grigoriev I."/>
        </authorList>
    </citation>
    <scope>NUCLEOTIDE SEQUENCE</scope>
    <source>
        <strain evidence="2">CBS 690.94</strain>
    </source>
</reference>
<keyword evidence="1" id="KW-0812">Transmembrane</keyword>